<dbReference type="GO" id="GO:0015668">
    <property type="term" value="F:type III site-specific deoxyribonuclease activity"/>
    <property type="evidence" value="ECO:0007669"/>
    <property type="project" value="InterPro"/>
</dbReference>
<reference evidence="2 3" key="1">
    <citation type="submission" date="2015-06" db="EMBL/GenBank/DDBJ databases">
        <title>Draft Genome Sequence of Parabacteroides goldsteinii with Putative Novel Metallo-Beta-Lactamases Isolated from a Blood Culture from a Human Patient.</title>
        <authorList>
            <person name="Krogh T.J."/>
            <person name="Agergaard C.N."/>
            <person name="Moller-Jensen J."/>
            <person name="Justesen U.S."/>
        </authorList>
    </citation>
    <scope>NUCLEOTIDE SEQUENCE [LARGE SCALE GENOMIC DNA]</scope>
    <source>
        <strain evidence="2 3">910340</strain>
    </source>
</reference>
<gene>
    <name evidence="2" type="ORF">ACM15_18780</name>
</gene>
<protein>
    <recommendedName>
        <fullName evidence="1">Type III restriction enzyme C-terminal endonuclease domain-containing protein</fullName>
    </recommendedName>
</protein>
<name>A0A0J6CIY7_9BACT</name>
<feature type="domain" description="Type III restriction enzyme C-terminal endonuclease" evidence="1">
    <location>
        <begin position="21"/>
        <end position="75"/>
    </location>
</feature>
<evidence type="ECO:0000259" key="1">
    <source>
        <dbReference type="Pfam" id="PF19778"/>
    </source>
</evidence>
<dbReference type="Pfam" id="PF19778">
    <property type="entry name" value="RE_endonuc"/>
    <property type="match status" value="1"/>
</dbReference>
<dbReference type="PATRIC" id="fig|328812.4.peg.4828"/>
<dbReference type="AlphaFoldDB" id="A0A0J6CIY7"/>
<sequence length="95" mass="10977">MKMMSWFTSCYQIVSTLFSEGKYNPDRVVAVREGSVKHVYFVAESKDNDLQNSQLRGSEESKIECANLHFKAISDNCYIYDVAKDYKSLYDIVNN</sequence>
<evidence type="ECO:0000313" key="3">
    <source>
        <dbReference type="Proteomes" id="UP000036166"/>
    </source>
</evidence>
<comment type="caution">
    <text evidence="2">The sequence shown here is derived from an EMBL/GenBank/DDBJ whole genome shotgun (WGS) entry which is preliminary data.</text>
</comment>
<organism evidence="2 3">
    <name type="scientific">Parabacteroides goldsteinii</name>
    <dbReference type="NCBI Taxonomy" id="328812"/>
    <lineage>
        <taxon>Bacteria</taxon>
        <taxon>Pseudomonadati</taxon>
        <taxon>Bacteroidota</taxon>
        <taxon>Bacteroidia</taxon>
        <taxon>Bacteroidales</taxon>
        <taxon>Tannerellaceae</taxon>
        <taxon>Parabacteroides</taxon>
    </lineage>
</organism>
<dbReference type="Proteomes" id="UP000036166">
    <property type="component" value="Unassembled WGS sequence"/>
</dbReference>
<proteinExistence type="predicted"/>
<dbReference type="InterPro" id="IPR045572">
    <property type="entry name" value="RE_endonuc_C"/>
</dbReference>
<dbReference type="RefSeq" id="WP_048316807.1">
    <property type="nucleotide sequence ID" value="NZ_LFJV01000070.1"/>
</dbReference>
<evidence type="ECO:0000313" key="2">
    <source>
        <dbReference type="EMBL" id="KMM32149.1"/>
    </source>
</evidence>
<accession>A0A0J6CIY7</accession>
<dbReference type="EMBL" id="LFJV01000070">
    <property type="protein sequence ID" value="KMM32149.1"/>
    <property type="molecule type" value="Genomic_DNA"/>
</dbReference>